<gene>
    <name evidence="2" type="ORF">SAMN04488557_3409</name>
</gene>
<accession>A0A1I7NTC2</accession>
<keyword evidence="3" id="KW-1185">Reference proteome</keyword>
<organism evidence="2 3">
    <name type="scientific">Hyphomicrobium facile</name>
    <dbReference type="NCBI Taxonomy" id="51670"/>
    <lineage>
        <taxon>Bacteria</taxon>
        <taxon>Pseudomonadati</taxon>
        <taxon>Pseudomonadota</taxon>
        <taxon>Alphaproteobacteria</taxon>
        <taxon>Hyphomicrobiales</taxon>
        <taxon>Hyphomicrobiaceae</taxon>
        <taxon>Hyphomicrobium</taxon>
    </lineage>
</organism>
<dbReference type="RefSeq" id="WP_092869174.1">
    <property type="nucleotide sequence ID" value="NZ_FPCH01000003.1"/>
</dbReference>
<evidence type="ECO:0000256" key="1">
    <source>
        <dbReference type="SAM" id="MobiDB-lite"/>
    </source>
</evidence>
<name>A0A1I7NTC2_9HYPH</name>
<feature type="region of interest" description="Disordered" evidence="1">
    <location>
        <begin position="71"/>
        <end position="90"/>
    </location>
</feature>
<dbReference type="STRING" id="51670.SAMN04488557_3409"/>
<dbReference type="EMBL" id="FPCH01000003">
    <property type="protein sequence ID" value="SFV37929.1"/>
    <property type="molecule type" value="Genomic_DNA"/>
</dbReference>
<dbReference type="AlphaFoldDB" id="A0A1I7NTC2"/>
<protein>
    <submittedName>
        <fullName evidence="2">Uncharacterized protein</fullName>
    </submittedName>
</protein>
<evidence type="ECO:0000313" key="2">
    <source>
        <dbReference type="EMBL" id="SFV37929.1"/>
    </source>
</evidence>
<proteinExistence type="predicted"/>
<sequence length="90" mass="9550">MAEAGKTFGSCCEELKEALEGGDFEPLITVGDDGVIYMTVGLVDLEEDEPGLVDHPLFFCPFCGTKLQTPEEVRAKAGAEGDGEDEPPQG</sequence>
<reference evidence="3" key="1">
    <citation type="submission" date="2016-10" db="EMBL/GenBank/DDBJ databases">
        <authorList>
            <person name="Varghese N."/>
            <person name="Submissions S."/>
        </authorList>
    </citation>
    <scope>NUCLEOTIDE SEQUENCE [LARGE SCALE GENOMIC DNA]</scope>
    <source>
        <strain evidence="3">DSM 1565</strain>
    </source>
</reference>
<dbReference type="Proteomes" id="UP000199423">
    <property type="component" value="Unassembled WGS sequence"/>
</dbReference>
<feature type="compositionally biased region" description="Acidic residues" evidence="1">
    <location>
        <begin position="81"/>
        <end position="90"/>
    </location>
</feature>
<evidence type="ECO:0000313" key="3">
    <source>
        <dbReference type="Proteomes" id="UP000199423"/>
    </source>
</evidence>
<dbReference type="OrthoDB" id="8379630at2"/>